<dbReference type="SUPFAM" id="SSF46785">
    <property type="entry name" value="Winged helix' DNA-binding domain"/>
    <property type="match status" value="1"/>
</dbReference>
<gene>
    <name evidence="5" type="ORF">PGLA_19215</name>
</gene>
<dbReference type="PANTHER" id="PTHR44846">
    <property type="entry name" value="MANNOSYL-D-GLYCERATE TRANSPORT/METABOLISM SYSTEM REPRESSOR MNGR-RELATED"/>
    <property type="match status" value="1"/>
</dbReference>
<sequence>MSITRKKGPLYLQIKKIIKDRILQGVYPLGTIIPSEPQLENEFNVSKMTVRNAIQKLVQEGYVDKRSGIGTKVISNTSFTKWSKGKNFTEILVGEGHKIEKRLLGSEIVRNDEDTELFEMFGEQCVRVERLYILDGKPYIHYVHFLTSDIPNVELEGLDIQSLYDLIEEHNIELENFRDRFTVAVASVESENLLGIPAGTPLLKRLRYSYDSEGRVIEYSIGHYNTELQHYLVSYDV</sequence>
<dbReference type="AlphaFoldDB" id="A0A168IP39"/>
<proteinExistence type="predicted"/>
<evidence type="ECO:0000259" key="4">
    <source>
        <dbReference type="PROSITE" id="PS50949"/>
    </source>
</evidence>
<dbReference type="Pfam" id="PF07702">
    <property type="entry name" value="UTRA"/>
    <property type="match status" value="1"/>
</dbReference>
<dbReference type="GO" id="GO:0003700">
    <property type="term" value="F:DNA-binding transcription factor activity"/>
    <property type="evidence" value="ECO:0007669"/>
    <property type="project" value="InterPro"/>
</dbReference>
<dbReference type="SUPFAM" id="SSF64288">
    <property type="entry name" value="Chorismate lyase-like"/>
    <property type="match status" value="1"/>
</dbReference>
<reference evidence="5 6" key="1">
    <citation type="submission" date="2016-03" db="EMBL/GenBank/DDBJ databases">
        <title>Draft genome sequence of Paenibacillus glacialis DSM 22343.</title>
        <authorList>
            <person name="Shin S.-K."/>
            <person name="Yi H."/>
        </authorList>
    </citation>
    <scope>NUCLEOTIDE SEQUENCE [LARGE SCALE GENOMIC DNA]</scope>
    <source>
        <strain evidence="5 6">DSM 22343</strain>
    </source>
</reference>
<feature type="domain" description="HTH gntR-type" evidence="4">
    <location>
        <begin position="8"/>
        <end position="76"/>
    </location>
</feature>
<keyword evidence="2" id="KW-0238">DNA-binding</keyword>
<dbReference type="PANTHER" id="PTHR44846:SF1">
    <property type="entry name" value="MANNOSYL-D-GLYCERATE TRANSPORT_METABOLISM SYSTEM REPRESSOR MNGR-RELATED"/>
    <property type="match status" value="1"/>
</dbReference>
<keyword evidence="6" id="KW-1185">Reference proteome</keyword>
<dbReference type="SMART" id="SM00866">
    <property type="entry name" value="UTRA"/>
    <property type="match status" value="1"/>
</dbReference>
<dbReference type="PRINTS" id="PR00035">
    <property type="entry name" value="HTHGNTR"/>
</dbReference>
<keyword evidence="3" id="KW-0804">Transcription</keyword>
<evidence type="ECO:0000256" key="2">
    <source>
        <dbReference type="ARBA" id="ARBA00023125"/>
    </source>
</evidence>
<dbReference type="InterPro" id="IPR011663">
    <property type="entry name" value="UTRA"/>
</dbReference>
<dbReference type="Gene3D" id="1.10.10.10">
    <property type="entry name" value="Winged helix-like DNA-binding domain superfamily/Winged helix DNA-binding domain"/>
    <property type="match status" value="1"/>
</dbReference>
<dbReference type="InterPro" id="IPR036390">
    <property type="entry name" value="WH_DNA-bd_sf"/>
</dbReference>
<dbReference type="OrthoDB" id="457376at2"/>
<dbReference type="RefSeq" id="WP_068535981.1">
    <property type="nucleotide sequence ID" value="NZ_LVJH01000043.1"/>
</dbReference>
<dbReference type="SMART" id="SM00345">
    <property type="entry name" value="HTH_GNTR"/>
    <property type="match status" value="1"/>
</dbReference>
<dbReference type="Pfam" id="PF00392">
    <property type="entry name" value="GntR"/>
    <property type="match status" value="1"/>
</dbReference>
<accession>A0A168IP39</accession>
<dbReference type="Proteomes" id="UP000076967">
    <property type="component" value="Unassembled WGS sequence"/>
</dbReference>
<evidence type="ECO:0000256" key="1">
    <source>
        <dbReference type="ARBA" id="ARBA00023015"/>
    </source>
</evidence>
<protein>
    <submittedName>
        <fullName evidence="5">GntR family transcriptional regulator</fullName>
    </submittedName>
</protein>
<comment type="caution">
    <text evidence="5">The sequence shown here is derived from an EMBL/GenBank/DDBJ whole genome shotgun (WGS) entry which is preliminary data.</text>
</comment>
<dbReference type="STRING" id="494026.PGLA_19215"/>
<organism evidence="5 6">
    <name type="scientific">Paenibacillus glacialis</name>
    <dbReference type="NCBI Taxonomy" id="494026"/>
    <lineage>
        <taxon>Bacteria</taxon>
        <taxon>Bacillati</taxon>
        <taxon>Bacillota</taxon>
        <taxon>Bacilli</taxon>
        <taxon>Bacillales</taxon>
        <taxon>Paenibacillaceae</taxon>
        <taxon>Paenibacillus</taxon>
    </lineage>
</organism>
<dbReference type="InterPro" id="IPR028978">
    <property type="entry name" value="Chorismate_lyase_/UTRA_dom_sf"/>
</dbReference>
<dbReference type="CDD" id="cd07377">
    <property type="entry name" value="WHTH_GntR"/>
    <property type="match status" value="1"/>
</dbReference>
<name>A0A168IP39_9BACL</name>
<dbReference type="GO" id="GO:0045892">
    <property type="term" value="P:negative regulation of DNA-templated transcription"/>
    <property type="evidence" value="ECO:0007669"/>
    <property type="project" value="TreeGrafter"/>
</dbReference>
<dbReference type="InterPro" id="IPR050679">
    <property type="entry name" value="Bact_HTH_transcr_reg"/>
</dbReference>
<keyword evidence="1" id="KW-0805">Transcription regulation</keyword>
<evidence type="ECO:0000313" key="5">
    <source>
        <dbReference type="EMBL" id="OAB39532.1"/>
    </source>
</evidence>
<dbReference type="PROSITE" id="PS50949">
    <property type="entry name" value="HTH_GNTR"/>
    <property type="match status" value="1"/>
</dbReference>
<dbReference type="FunFam" id="1.10.10.10:FF:000079">
    <property type="entry name" value="GntR family transcriptional regulator"/>
    <property type="match status" value="1"/>
</dbReference>
<dbReference type="GO" id="GO:0003677">
    <property type="term" value="F:DNA binding"/>
    <property type="evidence" value="ECO:0007669"/>
    <property type="project" value="UniProtKB-KW"/>
</dbReference>
<dbReference type="InterPro" id="IPR000524">
    <property type="entry name" value="Tscrpt_reg_HTH_GntR"/>
</dbReference>
<evidence type="ECO:0000256" key="3">
    <source>
        <dbReference type="ARBA" id="ARBA00023163"/>
    </source>
</evidence>
<dbReference type="InterPro" id="IPR036388">
    <property type="entry name" value="WH-like_DNA-bd_sf"/>
</dbReference>
<dbReference type="EMBL" id="LVJH01000043">
    <property type="protein sequence ID" value="OAB39532.1"/>
    <property type="molecule type" value="Genomic_DNA"/>
</dbReference>
<evidence type="ECO:0000313" key="6">
    <source>
        <dbReference type="Proteomes" id="UP000076967"/>
    </source>
</evidence>
<dbReference type="Gene3D" id="3.40.1410.10">
    <property type="entry name" value="Chorismate lyase-like"/>
    <property type="match status" value="1"/>
</dbReference>